<sequence length="262" mass="29974">MYTSNPQWHELLWQQVQRLEHEHLDLLIDATGLDYPLLQELATLADGPPLAKLFDSTPEAAIADAGPLLLRLKLRHQTWLKAFFSAVDCTQHVLALLSPWPFEALAAHLSRCTQAQWNQGREQGVLRYYDPRLFLPVSEALTPAQGRVLHGPVIAWHWLDRDHRAQQLLGHYSRHSDAPTAEGFLFDPAQVASLKAWADADWHRREHSATPQHYGLSREEGLMRHLFHSQMAACQQGLQEPGERQAFIRQWLLDNSPFVVDE</sequence>
<name>A0A7G7XEC4_9PSED</name>
<accession>A0A7G7XEC4</accession>
<evidence type="ECO:0000313" key="2">
    <source>
        <dbReference type="EMBL" id="QNH78319.1"/>
    </source>
</evidence>
<proteinExistence type="predicted"/>
<protein>
    <submittedName>
        <fullName evidence="2">DUF4123 domain-containing protein</fullName>
    </submittedName>
</protein>
<evidence type="ECO:0000259" key="1">
    <source>
        <dbReference type="Pfam" id="PF13503"/>
    </source>
</evidence>
<dbReference type="AlphaFoldDB" id="A0A7G7XEC4"/>
<dbReference type="RefSeq" id="WP_179597056.1">
    <property type="nucleotide sequence ID" value="NZ_CP060201.1"/>
</dbReference>
<reference evidence="3" key="1">
    <citation type="journal article" date="2020" name="Microbiol. Resour. Announc.">
        <title>Complete genome sequences of four natural Pseudomonas isolates that catabolize a wide range of aromatic compounds relevant to lignin valorization.</title>
        <authorList>
            <person name="Hatmaker E.A."/>
            <person name="Presley G."/>
            <person name="Cannon O."/>
            <person name="Guss A.M."/>
            <person name="Elkins J.G."/>
        </authorList>
    </citation>
    <scope>NUCLEOTIDE SEQUENCE [LARGE SCALE GENOMIC DNA]</scope>
    <source>
        <strain evidence="3">H1F5C</strain>
    </source>
</reference>
<evidence type="ECO:0000313" key="3">
    <source>
        <dbReference type="Proteomes" id="UP000515277"/>
    </source>
</evidence>
<dbReference type="Pfam" id="PF13503">
    <property type="entry name" value="DUF4123"/>
    <property type="match status" value="1"/>
</dbReference>
<dbReference type="Proteomes" id="UP000515277">
    <property type="component" value="Chromosome"/>
</dbReference>
<organism evidence="2 3">
    <name type="scientific">Pseudomonas protegens</name>
    <dbReference type="NCBI Taxonomy" id="380021"/>
    <lineage>
        <taxon>Bacteria</taxon>
        <taxon>Pseudomonadati</taxon>
        <taxon>Pseudomonadota</taxon>
        <taxon>Gammaproteobacteria</taxon>
        <taxon>Pseudomonadales</taxon>
        <taxon>Pseudomonadaceae</taxon>
        <taxon>Pseudomonas</taxon>
    </lineage>
</organism>
<dbReference type="InterPro" id="IPR025391">
    <property type="entry name" value="DUF4123"/>
</dbReference>
<gene>
    <name evidence="2" type="ORF">GGI48_03780</name>
</gene>
<dbReference type="EMBL" id="CP060201">
    <property type="protein sequence ID" value="QNH78319.1"/>
    <property type="molecule type" value="Genomic_DNA"/>
</dbReference>
<feature type="domain" description="DUF4123" evidence="1">
    <location>
        <begin position="26"/>
        <end position="145"/>
    </location>
</feature>